<feature type="compositionally biased region" description="Low complexity" evidence="1">
    <location>
        <begin position="376"/>
        <end position="389"/>
    </location>
</feature>
<gene>
    <name evidence="3" type="ORF">U1T56_04140</name>
</gene>
<comment type="caution">
    <text evidence="3">The sequence shown here is derived from an EMBL/GenBank/DDBJ whole genome shotgun (WGS) entry which is preliminary data.</text>
</comment>
<feature type="compositionally biased region" description="Low complexity" evidence="1">
    <location>
        <begin position="290"/>
        <end position="345"/>
    </location>
</feature>
<protein>
    <submittedName>
        <fullName evidence="3">Helix-turn-helix domain-containing protein</fullName>
    </submittedName>
</protein>
<proteinExistence type="predicted"/>
<dbReference type="Proteomes" id="UP001375743">
    <property type="component" value="Unassembled WGS sequence"/>
</dbReference>
<feature type="region of interest" description="Disordered" evidence="1">
    <location>
        <begin position="143"/>
        <end position="400"/>
    </location>
</feature>
<dbReference type="Gene3D" id="1.10.260.40">
    <property type="entry name" value="lambda repressor-like DNA-binding domains"/>
    <property type="match status" value="1"/>
</dbReference>
<dbReference type="PANTHER" id="PTHR34475">
    <property type="match status" value="1"/>
</dbReference>
<evidence type="ECO:0000313" key="3">
    <source>
        <dbReference type="EMBL" id="MEK0082326.1"/>
    </source>
</evidence>
<dbReference type="EMBL" id="JBBLZC010000003">
    <property type="protein sequence ID" value="MEK0082326.1"/>
    <property type="molecule type" value="Genomic_DNA"/>
</dbReference>
<reference evidence="3 4" key="1">
    <citation type="submission" date="2024-01" db="EMBL/GenBank/DDBJ databases">
        <title>Multi-omics insights into the function and evolution of sodium benzoate biodegradation pathways in Benzoatithermus flavus gen. nov., sp. nov. from hot spring.</title>
        <authorList>
            <person name="Hu C.-J."/>
            <person name="Li W.-J."/>
        </authorList>
    </citation>
    <scope>NUCLEOTIDE SEQUENCE [LARGE SCALE GENOMIC DNA]</scope>
    <source>
        <strain evidence="3 4">SYSU G07066</strain>
    </source>
</reference>
<evidence type="ECO:0000259" key="2">
    <source>
        <dbReference type="PROSITE" id="PS51724"/>
    </source>
</evidence>
<dbReference type="InterPro" id="IPR036680">
    <property type="entry name" value="SPOR-like_sf"/>
</dbReference>
<name>A0ABU8XMB6_9PROT</name>
<dbReference type="PRINTS" id="PR01217">
    <property type="entry name" value="PRICHEXTENSN"/>
</dbReference>
<feature type="domain" description="SPOR" evidence="2">
    <location>
        <begin position="396"/>
        <end position="481"/>
    </location>
</feature>
<dbReference type="InterPro" id="IPR007730">
    <property type="entry name" value="SPOR-like_dom"/>
</dbReference>
<dbReference type="InterPro" id="IPR010982">
    <property type="entry name" value="Lambda_DNA-bd_dom_sf"/>
</dbReference>
<dbReference type="InterPro" id="IPR050400">
    <property type="entry name" value="Bact_Cytoskel_RodZ"/>
</dbReference>
<organism evidence="3 4">
    <name type="scientific">Benzoatithermus flavus</name>
    <dbReference type="NCBI Taxonomy" id="3108223"/>
    <lineage>
        <taxon>Bacteria</taxon>
        <taxon>Pseudomonadati</taxon>
        <taxon>Pseudomonadota</taxon>
        <taxon>Alphaproteobacteria</taxon>
        <taxon>Geminicoccales</taxon>
        <taxon>Geminicoccaceae</taxon>
        <taxon>Benzoatithermus</taxon>
    </lineage>
</organism>
<accession>A0ABU8XMB6</accession>
<dbReference type="PANTHER" id="PTHR34475:SF1">
    <property type="entry name" value="CYTOSKELETON PROTEIN RODZ"/>
    <property type="match status" value="1"/>
</dbReference>
<evidence type="ECO:0000256" key="1">
    <source>
        <dbReference type="SAM" id="MobiDB-lite"/>
    </source>
</evidence>
<dbReference type="RefSeq" id="WP_418158181.1">
    <property type="nucleotide sequence ID" value="NZ_JBBLZC010000003.1"/>
</dbReference>
<feature type="compositionally biased region" description="Low complexity" evidence="1">
    <location>
        <begin position="353"/>
        <end position="368"/>
    </location>
</feature>
<feature type="compositionally biased region" description="Pro residues" evidence="1">
    <location>
        <begin position="277"/>
        <end position="289"/>
    </location>
</feature>
<feature type="compositionally biased region" description="Low complexity" evidence="1">
    <location>
        <begin position="158"/>
        <end position="174"/>
    </location>
</feature>
<sequence>MLETNPPSPADQPIRIEEAGQEIPRLLQRTRLARGEDLAEIARVLRIREAYLAALEQGQFELIVGRPYLLGFLRSYASHLGLDGEELAGTLKAWLDRNDPPPAADERKPATSPGRVMALSAAGALLLVAAVYVGSQGILSGGEQLPGTESARTPADVAGTAPAPAEPPMAAGGTTRPGAAEQPPSDENVAAAPVPASSAEPASPAAEATGPDPAGPATGTAMASGESTATGQAGAAPPEAAPPSRPPASADVAATSDGAQQEAAPEPPSGIAASEPATPPAAPGEPPPASDSIAAAPPSMPPAADVTPTPSAAPPAADMAAAPSATPPATDATPAPASVEPAAAPTEPPPPAETTTAAATAAPEKAPALPSDSGQAAAPSSTPPSATATPAPPTPAPRGGQFALHLASVRDPAVVAGEWQRVVKHHPSLAGLEPLPPMAVSIPGKGTYYRVVAGSFATRAEARAECERLRAENQYCMVVTP</sequence>
<evidence type="ECO:0000313" key="4">
    <source>
        <dbReference type="Proteomes" id="UP001375743"/>
    </source>
</evidence>
<keyword evidence="4" id="KW-1185">Reference proteome</keyword>
<dbReference type="Pfam" id="PF05036">
    <property type="entry name" value="SPOR"/>
    <property type="match status" value="1"/>
</dbReference>
<dbReference type="PROSITE" id="PS51724">
    <property type="entry name" value="SPOR"/>
    <property type="match status" value="1"/>
</dbReference>
<dbReference type="Pfam" id="PF13413">
    <property type="entry name" value="HTH_25"/>
    <property type="match status" value="1"/>
</dbReference>
<dbReference type="Gene3D" id="3.30.70.1070">
    <property type="entry name" value="Sporulation related repeat"/>
    <property type="match status" value="1"/>
</dbReference>
<dbReference type="SUPFAM" id="SSF110997">
    <property type="entry name" value="Sporulation related repeat"/>
    <property type="match status" value="1"/>
</dbReference>
<feature type="compositionally biased region" description="Low complexity" evidence="1">
    <location>
        <begin position="189"/>
        <end position="208"/>
    </location>
</feature>